<dbReference type="PROSITE" id="PS00122">
    <property type="entry name" value="CARBOXYLESTERASE_B_1"/>
    <property type="match status" value="1"/>
</dbReference>
<dbReference type="Gene3D" id="3.40.50.1820">
    <property type="entry name" value="alpha/beta hydrolase"/>
    <property type="match status" value="1"/>
</dbReference>
<dbReference type="InterPro" id="IPR050309">
    <property type="entry name" value="Type-B_Carboxylest/Lipase"/>
</dbReference>
<evidence type="ECO:0000256" key="2">
    <source>
        <dbReference type="ARBA" id="ARBA00022801"/>
    </source>
</evidence>
<organism evidence="5 6">
    <name type="scientific">Rhodofomes roseus</name>
    <dbReference type="NCBI Taxonomy" id="34475"/>
    <lineage>
        <taxon>Eukaryota</taxon>
        <taxon>Fungi</taxon>
        <taxon>Dikarya</taxon>
        <taxon>Basidiomycota</taxon>
        <taxon>Agaricomycotina</taxon>
        <taxon>Agaricomycetes</taxon>
        <taxon>Polyporales</taxon>
        <taxon>Rhodofomes</taxon>
    </lineage>
</organism>
<gene>
    <name evidence="5" type="ORF">EVJ58_g1434</name>
</gene>
<feature type="domain" description="Carboxylesterase type B" evidence="4">
    <location>
        <begin position="144"/>
        <end position="619"/>
    </location>
</feature>
<dbReference type="GO" id="GO:0016787">
    <property type="term" value="F:hydrolase activity"/>
    <property type="evidence" value="ECO:0007669"/>
    <property type="project" value="UniProtKB-KW"/>
</dbReference>
<evidence type="ECO:0000313" key="5">
    <source>
        <dbReference type="EMBL" id="TFY67728.1"/>
    </source>
</evidence>
<dbReference type="InterPro" id="IPR002018">
    <property type="entry name" value="CarbesteraseB"/>
</dbReference>
<reference evidence="5 6" key="1">
    <citation type="submission" date="2019-01" db="EMBL/GenBank/DDBJ databases">
        <title>Genome sequencing of the rare red list fungi Fomitopsis rosea.</title>
        <authorList>
            <person name="Buettner E."/>
            <person name="Kellner H."/>
        </authorList>
    </citation>
    <scope>NUCLEOTIDE SEQUENCE [LARGE SCALE GENOMIC DNA]</scope>
    <source>
        <strain evidence="5 6">DSM 105464</strain>
    </source>
</reference>
<dbReference type="EC" id="3.1.1.-" evidence="3"/>
<dbReference type="AlphaFoldDB" id="A0A4Y9Z1D4"/>
<dbReference type="PROSITE" id="PS00941">
    <property type="entry name" value="CARBOXYLESTERASE_B_2"/>
    <property type="match status" value="1"/>
</dbReference>
<dbReference type="InterPro" id="IPR019819">
    <property type="entry name" value="Carboxylesterase_B_CS"/>
</dbReference>
<dbReference type="PANTHER" id="PTHR11559">
    <property type="entry name" value="CARBOXYLESTERASE"/>
    <property type="match status" value="1"/>
</dbReference>
<name>A0A4Y9Z1D4_9APHY</name>
<dbReference type="InterPro" id="IPR029058">
    <property type="entry name" value="AB_hydrolase_fold"/>
</dbReference>
<protein>
    <recommendedName>
        <fullName evidence="3">Carboxylic ester hydrolase</fullName>
        <ecNumber evidence="3">3.1.1.-</ecNumber>
    </recommendedName>
</protein>
<dbReference type="Proteomes" id="UP000298390">
    <property type="component" value="Unassembled WGS sequence"/>
</dbReference>
<comment type="similarity">
    <text evidence="1 3">Belongs to the type-B carboxylesterase/lipase family.</text>
</comment>
<proteinExistence type="inferred from homology"/>
<evidence type="ECO:0000259" key="4">
    <source>
        <dbReference type="Pfam" id="PF00135"/>
    </source>
</evidence>
<dbReference type="SUPFAM" id="SSF53474">
    <property type="entry name" value="alpha/beta-Hydrolases"/>
    <property type="match status" value="1"/>
</dbReference>
<accession>A0A4Y9Z1D4</accession>
<comment type="caution">
    <text evidence="5">The sequence shown here is derived from an EMBL/GenBank/DDBJ whole genome shotgun (WGS) entry which is preliminary data.</text>
</comment>
<dbReference type="EMBL" id="SEKV01000046">
    <property type="protein sequence ID" value="TFY67728.1"/>
    <property type="molecule type" value="Genomic_DNA"/>
</dbReference>
<sequence>MGESIFICPTYLLMSAFGDRAYKGEFAIPPGWHAEDLEYHFPTGFQPTYNNSALIKSFLSVVRALNTTDKFVLDLKPAWSQVIGLNVVIPLDEPRCSRIYRSIYQHQAVANVTLVPEQRPNIGTAWCFGKCASLEGRWANVSTPVVDLGYAQYQGTFDYDANISYFYGVRYAQAPTEDLRFQAPQTPTTTTGVQQATALPNQCYQATSGNSSTNPYRATSTLEKRAVTLTQDEDCLFLNIYTPGQLQPGAGLPVLVWIHGGGYLAGSASIYTGQDLVKESDYGVITVTIQYRLGILGFLPGSEVKANGSLNAGLLDQNFALQWVQENIASFGGDPAQVTIWGESAGAGSVLQHIVAHGGETEPPLFRAALTSSTFLPFQYYYNDTIPEALFSETIAQTNCTNATDALACLRAADASTLQAANYAINLAGFFGTFVFVPVIDGTFIVERPTVTLERRRVNGEMLLAVTNSYEGWNFVNSVTPPTNLTNYVTELFPLINETTVQAIVQAYESAPELTNASAQAIAVQGESIFICPTYLLMEAFGDNAYKGEFAVPPAHHGQDIQYYFPTSNPPVYNNSDLITSFSQSFLSVARSLNPNDKFFTDLKPEWDVWQNGTTEMLFNVTAAGEPVVNTTTTDPALLERCA</sequence>
<dbReference type="InterPro" id="IPR019826">
    <property type="entry name" value="Carboxylesterase_B_AS"/>
</dbReference>
<evidence type="ECO:0000313" key="6">
    <source>
        <dbReference type="Proteomes" id="UP000298390"/>
    </source>
</evidence>
<evidence type="ECO:0000256" key="1">
    <source>
        <dbReference type="ARBA" id="ARBA00005964"/>
    </source>
</evidence>
<evidence type="ECO:0000256" key="3">
    <source>
        <dbReference type="RuleBase" id="RU361235"/>
    </source>
</evidence>
<keyword evidence="2 3" id="KW-0378">Hydrolase</keyword>
<dbReference type="STRING" id="34475.A0A4Y9Z1D4"/>
<dbReference type="Pfam" id="PF00135">
    <property type="entry name" value="COesterase"/>
    <property type="match status" value="1"/>
</dbReference>